<dbReference type="EMBL" id="MTSD02000002">
    <property type="protein sequence ID" value="OOV87901.1"/>
    <property type="molecule type" value="Genomic_DNA"/>
</dbReference>
<proteinExistence type="inferred from homology"/>
<reference evidence="6" key="1">
    <citation type="submission" date="2017-02" db="EMBL/GenBank/DDBJ databases">
        <title>Draft Genome Sequence of the Salt Water Bacterium Oceanospirillum linum ATCC 11336.</title>
        <authorList>
            <person name="Trachtenberg A.M."/>
            <person name="Carney J.G."/>
            <person name="Linnane J.D."/>
            <person name="Rheaume B.A."/>
            <person name="Pitts N.L."/>
            <person name="Mykles D.L."/>
            <person name="Maclea K.S."/>
        </authorList>
    </citation>
    <scope>NUCLEOTIDE SEQUENCE [LARGE SCALE GENOMIC DNA]</scope>
    <source>
        <strain evidence="6">ATCC 11336</strain>
    </source>
</reference>
<dbReference type="PANTHER" id="PTHR30118:SF15">
    <property type="entry name" value="TRANSCRIPTIONAL REGULATORY PROTEIN"/>
    <property type="match status" value="1"/>
</dbReference>
<dbReference type="PROSITE" id="PS50931">
    <property type="entry name" value="HTH_LYSR"/>
    <property type="match status" value="1"/>
</dbReference>
<dbReference type="CDD" id="cd08417">
    <property type="entry name" value="PBP2_Nitroaromatics_like"/>
    <property type="match status" value="1"/>
</dbReference>
<evidence type="ECO:0000256" key="1">
    <source>
        <dbReference type="ARBA" id="ARBA00009437"/>
    </source>
</evidence>
<sequence length="315" mass="35548">MKSLRQFDLNLLVLLEALLTECHVSRAAKRVFLSQSAMSHALNRLREQLDDPLLIRTENGLQPTPRAQELLPEVRNALRQIERTLSPPESFDPASSRRAFVIACTDYFEAVVFPQMISHFQDIAPNITIEARMIVDDAFLSDLETGVVDLVVGMDICESIPSHLEAQSWITEQQICLLANNNETHLKQLSLEDYIQRPHIVFSDLVGSNANAIDHWLAERKLSRRSIARTVNYMAAAKIVAQSQAIMTLPYQMGLLFSEMLPVRLVQPPEGLPSVQMTQIYHPLFAKEPGRIWLQQQVQHFGDQLLSGGKDSGQD</sequence>
<evidence type="ECO:0000256" key="2">
    <source>
        <dbReference type="ARBA" id="ARBA00023015"/>
    </source>
</evidence>
<dbReference type="RefSeq" id="WP_078319253.1">
    <property type="nucleotide sequence ID" value="NZ_FXTS01000012.1"/>
</dbReference>
<dbReference type="GO" id="GO:0003677">
    <property type="term" value="F:DNA binding"/>
    <property type="evidence" value="ECO:0007669"/>
    <property type="project" value="UniProtKB-KW"/>
</dbReference>
<dbReference type="InterPro" id="IPR050389">
    <property type="entry name" value="LysR-type_TF"/>
</dbReference>
<feature type="domain" description="HTH lysR-type" evidence="5">
    <location>
        <begin position="7"/>
        <end position="64"/>
    </location>
</feature>
<comment type="similarity">
    <text evidence="1">Belongs to the LysR transcriptional regulatory family.</text>
</comment>
<keyword evidence="2" id="KW-0805">Transcription regulation</keyword>
<dbReference type="GO" id="GO:0003700">
    <property type="term" value="F:DNA-binding transcription factor activity"/>
    <property type="evidence" value="ECO:0007669"/>
    <property type="project" value="InterPro"/>
</dbReference>
<dbReference type="PANTHER" id="PTHR30118">
    <property type="entry name" value="HTH-TYPE TRANSCRIPTIONAL REGULATOR LEUO-RELATED"/>
    <property type="match status" value="1"/>
</dbReference>
<gene>
    <name evidence="6" type="ORF">BTA35_0207885</name>
</gene>
<dbReference type="Pfam" id="PF00126">
    <property type="entry name" value="HTH_1"/>
    <property type="match status" value="1"/>
</dbReference>
<dbReference type="SUPFAM" id="SSF53850">
    <property type="entry name" value="Periplasmic binding protein-like II"/>
    <property type="match status" value="1"/>
</dbReference>
<dbReference type="InterPro" id="IPR005119">
    <property type="entry name" value="LysR_subst-bd"/>
</dbReference>
<protein>
    <submittedName>
        <fullName evidence="6">LysR family transcriptional regulator</fullName>
    </submittedName>
</protein>
<dbReference type="Proteomes" id="UP000190064">
    <property type="component" value="Unassembled WGS sequence"/>
</dbReference>
<comment type="caution">
    <text evidence="6">The sequence shown here is derived from an EMBL/GenBank/DDBJ whole genome shotgun (WGS) entry which is preliminary data.</text>
</comment>
<dbReference type="SUPFAM" id="SSF46785">
    <property type="entry name" value="Winged helix' DNA-binding domain"/>
    <property type="match status" value="1"/>
</dbReference>
<keyword evidence="4" id="KW-0804">Transcription</keyword>
<dbReference type="InterPro" id="IPR036388">
    <property type="entry name" value="WH-like_DNA-bd_sf"/>
</dbReference>
<dbReference type="InterPro" id="IPR037402">
    <property type="entry name" value="YidZ_PBP2"/>
</dbReference>
<dbReference type="AlphaFoldDB" id="A0A1T1HDG6"/>
<dbReference type="Gene3D" id="1.10.10.10">
    <property type="entry name" value="Winged helix-like DNA-binding domain superfamily/Winged helix DNA-binding domain"/>
    <property type="match status" value="1"/>
</dbReference>
<evidence type="ECO:0000256" key="3">
    <source>
        <dbReference type="ARBA" id="ARBA00023125"/>
    </source>
</evidence>
<evidence type="ECO:0000313" key="7">
    <source>
        <dbReference type="Proteomes" id="UP000190064"/>
    </source>
</evidence>
<organism evidence="6 7">
    <name type="scientific">Oceanospirillum linum</name>
    <dbReference type="NCBI Taxonomy" id="966"/>
    <lineage>
        <taxon>Bacteria</taxon>
        <taxon>Pseudomonadati</taxon>
        <taxon>Pseudomonadota</taxon>
        <taxon>Gammaproteobacteria</taxon>
        <taxon>Oceanospirillales</taxon>
        <taxon>Oceanospirillaceae</taxon>
        <taxon>Oceanospirillum</taxon>
    </lineage>
</organism>
<name>A0A1T1HDG6_OCELI</name>
<keyword evidence="7" id="KW-1185">Reference proteome</keyword>
<dbReference type="STRING" id="966.BTA35_0207885"/>
<dbReference type="PRINTS" id="PR00039">
    <property type="entry name" value="HTHLYSR"/>
</dbReference>
<dbReference type="Gene3D" id="3.40.190.10">
    <property type="entry name" value="Periplasmic binding protein-like II"/>
    <property type="match status" value="2"/>
</dbReference>
<dbReference type="Pfam" id="PF03466">
    <property type="entry name" value="LysR_substrate"/>
    <property type="match status" value="1"/>
</dbReference>
<accession>A0A1T1HDG6</accession>
<evidence type="ECO:0000256" key="4">
    <source>
        <dbReference type="ARBA" id="ARBA00023163"/>
    </source>
</evidence>
<evidence type="ECO:0000259" key="5">
    <source>
        <dbReference type="PROSITE" id="PS50931"/>
    </source>
</evidence>
<keyword evidence="3" id="KW-0238">DNA-binding</keyword>
<dbReference type="InterPro" id="IPR036390">
    <property type="entry name" value="WH_DNA-bd_sf"/>
</dbReference>
<evidence type="ECO:0000313" key="6">
    <source>
        <dbReference type="EMBL" id="OOV87901.1"/>
    </source>
</evidence>
<dbReference type="InterPro" id="IPR000847">
    <property type="entry name" value="LysR_HTH_N"/>
</dbReference>